<comment type="caution">
    <text evidence="3">The sequence shown here is derived from an EMBL/GenBank/DDBJ whole genome shotgun (WGS) entry which is preliminary data.</text>
</comment>
<dbReference type="AlphaFoldDB" id="A0AA39GPA3"/>
<dbReference type="Proteomes" id="UP001175261">
    <property type="component" value="Unassembled WGS sequence"/>
</dbReference>
<sequence>MSRGRSTQATAGLSAAEINERFRNLCTEIPGLDRYTKAKRVAVLWDEIKCRKTMLSIIEGGLDDLWLPISKSCVPETVSSGALHRCHETQCMVLSDSFVIPDKPHWPGEHANLGKEAISSQGIPKSVRSQQSLVRGGFGDVEAVKCRGGRGGTYALKTITRKTNRKEALEQMDYIKKELEVLRKVEHRHYVKLVASYTEPQRIGILMYPVADCNLGDYLDDFAPGEVEESVLAGFFGCLASALQHLHITWRIRHKDIKPQNILVIAGERNVLFTDFGLALDWSESNHTTTKQEQLRSLVYCPPEVQWDEERNSNSDVWSLGCVFLEMAAVLKGKKRKYIHDILTRGGRKLRYWNCLEDIEEVISGLWAEPSNWGNEPLVWVREMLKEDKSERLNSRQLRTRILEAKGFRERPFFGPCCKSDTQSDDEPEEQDVEESLMSSMSARAGQSSGSSQEARSVTAQVYDSNINQWRRVQLLIFPQALENWISAKTAADLALGGNDAGEIKSWRFESHVLTSHRRATITLSVEGKGKSHQSDFWITDAGVATSFELLAGPELTSWLGRDYRLDSVTLYRASSQELFLLPLKCIFSMAMPSVAVPEVFSDEQQKFYRWAMQNALREGKEFENVDEVTAYLRTVGFSESLLTERYLKARFDLWLQCHKPSRAVIGLMKHPPSPPASKKDEVSIAPSGEGIIAQDGGHKMVTFLPQVCRKIQLHLSSLAYPSLSVIEYLCPH</sequence>
<evidence type="ECO:0000313" key="3">
    <source>
        <dbReference type="EMBL" id="KAK0390656.1"/>
    </source>
</evidence>
<dbReference type="InterPro" id="IPR053235">
    <property type="entry name" value="Ser_Thr_kinase"/>
</dbReference>
<dbReference type="PROSITE" id="PS00108">
    <property type="entry name" value="PROTEIN_KINASE_ST"/>
    <property type="match status" value="1"/>
</dbReference>
<feature type="compositionally biased region" description="Low complexity" evidence="1">
    <location>
        <begin position="438"/>
        <end position="456"/>
    </location>
</feature>
<feature type="compositionally biased region" description="Acidic residues" evidence="1">
    <location>
        <begin position="423"/>
        <end position="435"/>
    </location>
</feature>
<protein>
    <recommendedName>
        <fullName evidence="2">Protein kinase domain-containing protein</fullName>
    </recommendedName>
</protein>
<organism evidence="3 4">
    <name type="scientific">Sarocladium strictum</name>
    <name type="common">Black bundle disease fungus</name>
    <name type="synonym">Acremonium strictum</name>
    <dbReference type="NCBI Taxonomy" id="5046"/>
    <lineage>
        <taxon>Eukaryota</taxon>
        <taxon>Fungi</taxon>
        <taxon>Dikarya</taxon>
        <taxon>Ascomycota</taxon>
        <taxon>Pezizomycotina</taxon>
        <taxon>Sordariomycetes</taxon>
        <taxon>Hypocreomycetidae</taxon>
        <taxon>Hypocreales</taxon>
        <taxon>Sarocladiaceae</taxon>
        <taxon>Sarocladium</taxon>
    </lineage>
</organism>
<evidence type="ECO:0000313" key="4">
    <source>
        <dbReference type="Proteomes" id="UP001175261"/>
    </source>
</evidence>
<name>A0AA39GPA3_SARSR</name>
<dbReference type="EMBL" id="JAPDFR010000001">
    <property type="protein sequence ID" value="KAK0390656.1"/>
    <property type="molecule type" value="Genomic_DNA"/>
</dbReference>
<dbReference type="GO" id="GO:0005737">
    <property type="term" value="C:cytoplasm"/>
    <property type="evidence" value="ECO:0007669"/>
    <property type="project" value="TreeGrafter"/>
</dbReference>
<dbReference type="PANTHER" id="PTHR24361">
    <property type="entry name" value="MITOGEN-ACTIVATED KINASE KINASE KINASE"/>
    <property type="match status" value="1"/>
</dbReference>
<dbReference type="PROSITE" id="PS50011">
    <property type="entry name" value="PROTEIN_KINASE_DOM"/>
    <property type="match status" value="1"/>
</dbReference>
<accession>A0AA39GPA3</accession>
<gene>
    <name evidence="3" type="ORF">NLU13_0160</name>
</gene>
<dbReference type="SMART" id="SM00220">
    <property type="entry name" value="S_TKc"/>
    <property type="match status" value="1"/>
</dbReference>
<dbReference type="InterPro" id="IPR008271">
    <property type="entry name" value="Ser/Thr_kinase_AS"/>
</dbReference>
<proteinExistence type="predicted"/>
<dbReference type="Pfam" id="PF00069">
    <property type="entry name" value="Pkinase"/>
    <property type="match status" value="1"/>
</dbReference>
<feature type="region of interest" description="Disordered" evidence="1">
    <location>
        <begin position="414"/>
        <end position="456"/>
    </location>
</feature>
<reference evidence="3" key="1">
    <citation type="submission" date="2022-10" db="EMBL/GenBank/DDBJ databases">
        <title>Determination and structural analysis of whole genome sequence of Sarocladium strictum F4-1.</title>
        <authorList>
            <person name="Hu L."/>
            <person name="Jiang Y."/>
        </authorList>
    </citation>
    <scope>NUCLEOTIDE SEQUENCE</scope>
    <source>
        <strain evidence="3">F4-1</strain>
    </source>
</reference>
<dbReference type="Gene3D" id="1.10.510.10">
    <property type="entry name" value="Transferase(Phosphotransferase) domain 1"/>
    <property type="match status" value="1"/>
</dbReference>
<dbReference type="InterPro" id="IPR000719">
    <property type="entry name" value="Prot_kinase_dom"/>
</dbReference>
<dbReference type="GO" id="GO:0005524">
    <property type="term" value="F:ATP binding"/>
    <property type="evidence" value="ECO:0007669"/>
    <property type="project" value="InterPro"/>
</dbReference>
<keyword evidence="4" id="KW-1185">Reference proteome</keyword>
<feature type="domain" description="Protein kinase" evidence="2">
    <location>
        <begin position="127"/>
        <end position="414"/>
    </location>
</feature>
<dbReference type="SUPFAM" id="SSF56112">
    <property type="entry name" value="Protein kinase-like (PK-like)"/>
    <property type="match status" value="1"/>
</dbReference>
<dbReference type="CDD" id="cd00180">
    <property type="entry name" value="PKc"/>
    <property type="match status" value="1"/>
</dbReference>
<evidence type="ECO:0000256" key="1">
    <source>
        <dbReference type="SAM" id="MobiDB-lite"/>
    </source>
</evidence>
<evidence type="ECO:0000259" key="2">
    <source>
        <dbReference type="PROSITE" id="PS50011"/>
    </source>
</evidence>
<dbReference type="InterPro" id="IPR011009">
    <property type="entry name" value="Kinase-like_dom_sf"/>
</dbReference>
<dbReference type="GO" id="GO:0004674">
    <property type="term" value="F:protein serine/threonine kinase activity"/>
    <property type="evidence" value="ECO:0007669"/>
    <property type="project" value="TreeGrafter"/>
</dbReference>